<protein>
    <submittedName>
        <fullName evidence="3">FBA_2 domain-containing protein</fullName>
    </submittedName>
</protein>
<sequence length="309" mass="36237">MLSMCSKRTRKFIKAYCPKRSDLNVAVYLIRESRINISSDRGKEDVWFYITEPMLNMLRSVKIGDSDCPISIERNGEEYSIYLFFEDVIEGLKIVSEYFCSFFEVNNIHSVYLTSLWNPYGPQLLMEWIFNRQERLYDFTIECENTSGTVAKYLLDKCRFMDIAHFNLKLPPNFKTTFEFGGASLSLSQCHWLRLNNLLNINCLELEVGGSKILNLDMNVFLKHWMTTNLWLRYVSIDMNILIPRFLFSEIPVIQQPNDYRRDYRRPCGRVIEITGGFDITRNDGTMATIIHDGTLGEITFCMVVWNNE</sequence>
<dbReference type="eggNOG" id="ENOG502TJQT">
    <property type="taxonomic scope" value="Eukaryota"/>
</dbReference>
<evidence type="ECO:0000259" key="1">
    <source>
        <dbReference type="Pfam" id="PF07735"/>
    </source>
</evidence>
<dbReference type="AlphaFoldDB" id="A0A1I7TFS8"/>
<dbReference type="InterPro" id="IPR012885">
    <property type="entry name" value="F-box_Sdz-33"/>
</dbReference>
<evidence type="ECO:0000313" key="3">
    <source>
        <dbReference type="WBParaSite" id="Csp11.Scaffold603.g5510.t1"/>
    </source>
</evidence>
<dbReference type="Pfam" id="PF07735">
    <property type="entry name" value="FBA_2"/>
    <property type="match status" value="1"/>
</dbReference>
<accession>A0A1I7TFS8</accession>
<dbReference type="PANTHER" id="PTHR21503:SF52">
    <property type="entry name" value="F-BOX DOMAIN-CONTAINING PROTEIN"/>
    <property type="match status" value="1"/>
</dbReference>
<reference evidence="3" key="1">
    <citation type="submission" date="2016-11" db="UniProtKB">
        <authorList>
            <consortium name="WormBaseParasite"/>
        </authorList>
    </citation>
    <scope>IDENTIFICATION</scope>
</reference>
<dbReference type="PANTHER" id="PTHR21503">
    <property type="entry name" value="F-BOX-CONTAINING HYPOTHETICAL PROTEIN C.ELEGANS"/>
    <property type="match status" value="1"/>
</dbReference>
<keyword evidence="2" id="KW-1185">Reference proteome</keyword>
<feature type="domain" description="Sdz-33 F-box" evidence="1">
    <location>
        <begin position="166"/>
        <end position="236"/>
    </location>
</feature>
<dbReference type="WBParaSite" id="Csp11.Scaffold603.g5510.t1">
    <property type="protein sequence ID" value="Csp11.Scaffold603.g5510.t1"/>
    <property type="gene ID" value="Csp11.Scaffold603.g5510"/>
</dbReference>
<name>A0A1I7TFS8_9PELO</name>
<proteinExistence type="predicted"/>
<dbReference type="Proteomes" id="UP000095282">
    <property type="component" value="Unplaced"/>
</dbReference>
<organism evidence="2 3">
    <name type="scientific">Caenorhabditis tropicalis</name>
    <dbReference type="NCBI Taxonomy" id="1561998"/>
    <lineage>
        <taxon>Eukaryota</taxon>
        <taxon>Metazoa</taxon>
        <taxon>Ecdysozoa</taxon>
        <taxon>Nematoda</taxon>
        <taxon>Chromadorea</taxon>
        <taxon>Rhabditida</taxon>
        <taxon>Rhabditina</taxon>
        <taxon>Rhabditomorpha</taxon>
        <taxon>Rhabditoidea</taxon>
        <taxon>Rhabditidae</taxon>
        <taxon>Peloderinae</taxon>
        <taxon>Caenorhabditis</taxon>
    </lineage>
</organism>
<evidence type="ECO:0000313" key="2">
    <source>
        <dbReference type="Proteomes" id="UP000095282"/>
    </source>
</evidence>